<comment type="caution">
    <text evidence="1">The sequence shown here is derived from an EMBL/GenBank/DDBJ whole genome shotgun (WGS) entry which is preliminary data.</text>
</comment>
<dbReference type="AlphaFoldDB" id="A0A4R9I795"/>
<sequence>MDSIDWKNEHILFIANEIPEGSDSPDKKQLRSKIEPWLTAVFQSEHLSLLLGTGVTTGICSEAKISPQAMQRIEFTTEKERIKNYADTEAQKIERGRANFEDDLRTAIELLKGLKILQDAKADTLEQEINDKLKNLIENLLKNEKAVLEAKEGNEAISLLKRFLISFSSRTATRDRLNIFTTNYDRFIEYTLDSAGIHTLDRFVGKLNPIMRMHKMELDFHYNPPGIRGEPRYVEGVVRYTKLHGSLDWCINDEGIQKKPIPFGTELKEEDKNDPYERYIIYPNSAKGIDTAYFPYSELFRDLSTATCRPNSVLVTYGYGFGDSHINSILLDMITIPSTHLVIISFDKADGRIQNFVEKCNLSQITLLIGNHFGQIRTLTENYLPKSAIDRISDRKQKIVEKRGFDIPPKNDDLNE</sequence>
<evidence type="ECO:0000313" key="1">
    <source>
        <dbReference type="EMBL" id="TGK82005.1"/>
    </source>
</evidence>
<proteinExistence type="predicted"/>
<accession>A0A4R9I795</accession>
<dbReference type="OrthoDB" id="9808492at2"/>
<evidence type="ECO:0000313" key="2">
    <source>
        <dbReference type="Proteomes" id="UP000298009"/>
    </source>
</evidence>
<reference evidence="1" key="1">
    <citation type="journal article" date="2019" name="PLoS Negl. Trop. Dis.">
        <title>Revisiting the worldwide diversity of Leptospira species in the environment.</title>
        <authorList>
            <person name="Vincent A.T."/>
            <person name="Schiettekatte O."/>
            <person name="Bourhy P."/>
            <person name="Veyrier F.J."/>
            <person name="Picardeau M."/>
        </authorList>
    </citation>
    <scope>NUCLEOTIDE SEQUENCE [LARGE SCALE GENOMIC DNA]</scope>
    <source>
        <strain evidence="1">201800287</strain>
    </source>
</reference>
<gene>
    <name evidence="1" type="ORF">EHQ24_12080</name>
</gene>
<dbReference type="RefSeq" id="WP_135601851.1">
    <property type="nucleotide sequence ID" value="NZ_RQFK01000026.1"/>
</dbReference>
<dbReference type="EMBL" id="RQFK01000026">
    <property type="protein sequence ID" value="TGK82005.1"/>
    <property type="molecule type" value="Genomic_DNA"/>
</dbReference>
<dbReference type="Pfam" id="PF13289">
    <property type="entry name" value="SIR2_2"/>
    <property type="match status" value="1"/>
</dbReference>
<dbReference type="Proteomes" id="UP000298009">
    <property type="component" value="Unassembled WGS sequence"/>
</dbReference>
<organism evidence="1 2">
    <name type="scientific">Leptospira noumeaensis</name>
    <dbReference type="NCBI Taxonomy" id="2484964"/>
    <lineage>
        <taxon>Bacteria</taxon>
        <taxon>Pseudomonadati</taxon>
        <taxon>Spirochaetota</taxon>
        <taxon>Spirochaetia</taxon>
        <taxon>Leptospirales</taxon>
        <taxon>Leptospiraceae</taxon>
        <taxon>Leptospira</taxon>
    </lineage>
</organism>
<name>A0A4R9I795_9LEPT</name>
<keyword evidence="2" id="KW-1185">Reference proteome</keyword>
<protein>
    <submittedName>
        <fullName evidence="1">Fibronectin-binding protein (FBP)</fullName>
    </submittedName>
</protein>